<dbReference type="GO" id="GO:0016773">
    <property type="term" value="F:phosphotransferase activity, alcohol group as acceptor"/>
    <property type="evidence" value="ECO:0007669"/>
    <property type="project" value="UniProtKB-UniRule"/>
</dbReference>
<keyword evidence="1" id="KW-0119">Carbohydrate metabolism</keyword>
<dbReference type="GO" id="GO:0005524">
    <property type="term" value="F:ATP binding"/>
    <property type="evidence" value="ECO:0007669"/>
    <property type="project" value="UniProtKB-UniRule"/>
</dbReference>
<keyword evidence="1" id="KW-0067">ATP-binding</keyword>
<keyword evidence="1 2" id="KW-0808">Transferase</keyword>
<name>A0A6M2BTR6_9GAMM</name>
<dbReference type="HAMAP" id="MF_01270">
    <property type="entry name" value="AnhMurNAc_kinase"/>
    <property type="match status" value="1"/>
</dbReference>
<keyword evidence="1 2" id="KW-0418">Kinase</keyword>
<dbReference type="PANTHER" id="PTHR30605:SF0">
    <property type="entry name" value="ANHYDRO-N-ACETYLMURAMIC ACID KINASE"/>
    <property type="match status" value="1"/>
</dbReference>
<keyword evidence="3" id="KW-1185">Reference proteome</keyword>
<dbReference type="Proteomes" id="UP000472676">
    <property type="component" value="Unassembled WGS sequence"/>
</dbReference>
<dbReference type="CDD" id="cd24050">
    <property type="entry name" value="ASKHA_NBD_ANMK"/>
    <property type="match status" value="1"/>
</dbReference>
<dbReference type="EMBL" id="JAAMOW010000006">
    <property type="protein sequence ID" value="NGY05503.1"/>
    <property type="molecule type" value="Genomic_DNA"/>
</dbReference>
<proteinExistence type="inferred from homology"/>
<dbReference type="GO" id="GO:0097175">
    <property type="term" value="P:1,6-anhydro-N-acetyl-beta-muramic acid catabolic process"/>
    <property type="evidence" value="ECO:0007669"/>
    <property type="project" value="UniProtKB-UniRule"/>
</dbReference>
<reference evidence="2 3" key="1">
    <citation type="journal article" date="2014" name="Int. J. Syst. Evol. Microbiol.">
        <title>Solimonas terrae sp. nov., isolated from soil.</title>
        <authorList>
            <person name="Kim S.J."/>
            <person name="Moon J.Y."/>
            <person name="Weon H.Y."/>
            <person name="Ahn J.H."/>
            <person name="Chen W.M."/>
            <person name="Kwon S.W."/>
        </authorList>
    </citation>
    <scope>NUCLEOTIDE SEQUENCE [LARGE SCALE GENOMIC DNA]</scope>
    <source>
        <strain evidence="2 3">KIS83-12</strain>
    </source>
</reference>
<dbReference type="GO" id="GO:0016301">
    <property type="term" value="F:kinase activity"/>
    <property type="evidence" value="ECO:0007669"/>
    <property type="project" value="UniProtKB-KW"/>
</dbReference>
<evidence type="ECO:0000256" key="1">
    <source>
        <dbReference type="HAMAP-Rule" id="MF_01270"/>
    </source>
</evidence>
<evidence type="ECO:0000313" key="2">
    <source>
        <dbReference type="EMBL" id="NGY05503.1"/>
    </source>
</evidence>
<evidence type="ECO:0000313" key="3">
    <source>
        <dbReference type="Proteomes" id="UP000472676"/>
    </source>
</evidence>
<dbReference type="SUPFAM" id="SSF53067">
    <property type="entry name" value="Actin-like ATPase domain"/>
    <property type="match status" value="1"/>
</dbReference>
<accession>A0A6M2BTR6</accession>
<comment type="caution">
    <text evidence="2">The sequence shown here is derived from an EMBL/GenBank/DDBJ whole genome shotgun (WGS) entry which is preliminary data.</text>
</comment>
<dbReference type="NCBIfam" id="NF007139">
    <property type="entry name" value="PRK09585.1-3"/>
    <property type="match status" value="1"/>
</dbReference>
<comment type="catalytic activity">
    <reaction evidence="1">
        <text>1,6-anhydro-N-acetyl-beta-muramate + ATP + H2O = N-acetyl-D-muramate 6-phosphate + ADP + H(+)</text>
        <dbReference type="Rhea" id="RHEA:24952"/>
        <dbReference type="ChEBI" id="CHEBI:15377"/>
        <dbReference type="ChEBI" id="CHEBI:15378"/>
        <dbReference type="ChEBI" id="CHEBI:30616"/>
        <dbReference type="ChEBI" id="CHEBI:58690"/>
        <dbReference type="ChEBI" id="CHEBI:58722"/>
        <dbReference type="ChEBI" id="CHEBI:456216"/>
        <dbReference type="EC" id="2.7.1.170"/>
    </reaction>
</comment>
<dbReference type="EC" id="2.7.1.170" evidence="1"/>
<protein>
    <recommendedName>
        <fullName evidence="1">Anhydro-N-acetylmuramic acid kinase</fullName>
        <ecNumber evidence="1">2.7.1.170</ecNumber>
    </recommendedName>
    <alternativeName>
        <fullName evidence="1">AnhMurNAc kinase</fullName>
    </alternativeName>
</protein>
<dbReference type="UniPathway" id="UPA00343"/>
<comment type="function">
    <text evidence="1">Catalyzes the specific phosphorylation of 1,6-anhydro-N-acetylmuramic acid (anhMurNAc) with the simultaneous cleavage of the 1,6-anhydro ring, generating MurNAc-6-P. Is required for the utilization of anhMurNAc either imported from the medium or derived from its own cell wall murein, and thus plays a role in cell wall recycling.</text>
</comment>
<dbReference type="PANTHER" id="PTHR30605">
    <property type="entry name" value="ANHYDRO-N-ACETYLMURAMIC ACID KINASE"/>
    <property type="match status" value="1"/>
</dbReference>
<comment type="pathway">
    <text evidence="1">Amino-sugar metabolism; 1,6-anhydro-N-acetylmuramate degradation.</text>
</comment>
<gene>
    <name evidence="1" type="primary">anmK</name>
    <name evidence="2" type="ORF">G7Y85_12085</name>
</gene>
<dbReference type="InterPro" id="IPR043129">
    <property type="entry name" value="ATPase_NBD"/>
</dbReference>
<keyword evidence="1" id="KW-0547">Nucleotide-binding</keyword>
<organism evidence="2 3">
    <name type="scientific">Solimonas terrae</name>
    <dbReference type="NCBI Taxonomy" id="1396819"/>
    <lineage>
        <taxon>Bacteria</taxon>
        <taxon>Pseudomonadati</taxon>
        <taxon>Pseudomonadota</taxon>
        <taxon>Gammaproteobacteria</taxon>
        <taxon>Nevskiales</taxon>
        <taxon>Nevskiaceae</taxon>
        <taxon>Solimonas</taxon>
    </lineage>
</organism>
<dbReference type="GO" id="GO:0009254">
    <property type="term" value="P:peptidoglycan turnover"/>
    <property type="evidence" value="ECO:0007669"/>
    <property type="project" value="UniProtKB-UniRule"/>
</dbReference>
<dbReference type="UniPathway" id="UPA00544"/>
<dbReference type="Pfam" id="PF03702">
    <property type="entry name" value="AnmK"/>
    <property type="match status" value="1"/>
</dbReference>
<dbReference type="AlphaFoldDB" id="A0A6M2BTR6"/>
<dbReference type="GO" id="GO:0006040">
    <property type="term" value="P:amino sugar metabolic process"/>
    <property type="evidence" value="ECO:0007669"/>
    <property type="project" value="InterPro"/>
</dbReference>
<comment type="similarity">
    <text evidence="1">Belongs to the anhydro-N-acetylmuramic acid kinase family.</text>
</comment>
<dbReference type="InterPro" id="IPR005338">
    <property type="entry name" value="Anhydro_N_Ac-Mur_kinase"/>
</dbReference>
<feature type="binding site" evidence="1">
    <location>
        <begin position="3"/>
        <end position="10"/>
    </location>
    <ligand>
        <name>ATP</name>
        <dbReference type="ChEBI" id="CHEBI:30616"/>
    </ligand>
</feature>
<sequence length="365" mass="38757">MSGTSIDAIDAVLCEFDEEGRPRGVLGTHSAPYPDALRLELLDLQRRPDGAITLRDFARLDGAVGDRFALAANALLRKLQVTPERICAIGSHGQTVFHDPNGISTSLQIGDPNRIAAQTGILTVSDFRRADMARGGQGAPLVPAFHHAVFAASEHARVVLNIGGIANLTILPGLHGEAASGFDTGPGNALLDEWIQRCKGEAYDRDGQWAASGQVLAPLLSACLTDPYFAAAAPKSTGRDHFNLDWLFARFPGLAACAAHDVQRTLLELSIESIGRAIELIARPGTIELFVCGGGARNARMMAGLATRLPRMQVRTTEHLGVDPAWVEASAFAWLAWQTVHGRPGNLPAVTGASRAAVLGGLYKV</sequence>
<dbReference type="Gene3D" id="3.30.420.40">
    <property type="match status" value="2"/>
</dbReference>
<comment type="pathway">
    <text evidence="1">Cell wall biogenesis; peptidoglycan recycling.</text>
</comment>